<dbReference type="OrthoDB" id="3777651at2759"/>
<accession>A0A6A5U8P7</accession>
<evidence type="ECO:0000313" key="2">
    <source>
        <dbReference type="Proteomes" id="UP000800035"/>
    </source>
</evidence>
<sequence length="355" mass="39414">MPTERPIRAIRSGRGVMVLPKGPASALAPASRAKSVPASVVFKRPAALKKSHKKVEFTPTLVTNVSYLPIVPSSPHSSGPSKHGSAHNRRDVAHPLETWFAGRMSEYREHLYMKTTAKLNESYNTLINDLHNVNLVAMSSPPITPSAKTSPPKITISAKFDHARQKLFNPIGEYTITTSTINASGQLVKTPVPLQQKLSAFTDSYKQKYKELQAMHKRWEIIMGELWKTGVTCLGEETMASLFIVTPEAEALPPTKEDSLFIPEHSPDLNGNETGKKRVAFQESTPELPSLLLRPSVLEPVTQAPVLSEEMVREIQSEVINLGNEQVDELMRVAEDQKKLWKKKIGNVMRALKDD</sequence>
<dbReference type="AlphaFoldDB" id="A0A6A5U8P7"/>
<proteinExistence type="predicted"/>
<evidence type="ECO:0000313" key="1">
    <source>
        <dbReference type="EMBL" id="KAF1960359.1"/>
    </source>
</evidence>
<keyword evidence="2" id="KW-1185">Reference proteome</keyword>
<dbReference type="EMBL" id="ML976983">
    <property type="protein sequence ID" value="KAF1960359.1"/>
    <property type="molecule type" value="Genomic_DNA"/>
</dbReference>
<dbReference type="Proteomes" id="UP000800035">
    <property type="component" value="Unassembled WGS sequence"/>
</dbReference>
<gene>
    <name evidence="1" type="ORF">CC80DRAFT_292518</name>
</gene>
<protein>
    <submittedName>
        <fullName evidence="1">Uncharacterized protein</fullName>
    </submittedName>
</protein>
<name>A0A6A5U8P7_9PLEO</name>
<organism evidence="1 2">
    <name type="scientific">Byssothecium circinans</name>
    <dbReference type="NCBI Taxonomy" id="147558"/>
    <lineage>
        <taxon>Eukaryota</taxon>
        <taxon>Fungi</taxon>
        <taxon>Dikarya</taxon>
        <taxon>Ascomycota</taxon>
        <taxon>Pezizomycotina</taxon>
        <taxon>Dothideomycetes</taxon>
        <taxon>Pleosporomycetidae</taxon>
        <taxon>Pleosporales</taxon>
        <taxon>Massarineae</taxon>
        <taxon>Massarinaceae</taxon>
        <taxon>Byssothecium</taxon>
    </lineage>
</organism>
<reference evidence="1" key="1">
    <citation type="journal article" date="2020" name="Stud. Mycol.">
        <title>101 Dothideomycetes genomes: a test case for predicting lifestyles and emergence of pathogens.</title>
        <authorList>
            <person name="Haridas S."/>
            <person name="Albert R."/>
            <person name="Binder M."/>
            <person name="Bloem J."/>
            <person name="Labutti K."/>
            <person name="Salamov A."/>
            <person name="Andreopoulos B."/>
            <person name="Baker S."/>
            <person name="Barry K."/>
            <person name="Bills G."/>
            <person name="Bluhm B."/>
            <person name="Cannon C."/>
            <person name="Castanera R."/>
            <person name="Culley D."/>
            <person name="Daum C."/>
            <person name="Ezra D."/>
            <person name="Gonzalez J."/>
            <person name="Henrissat B."/>
            <person name="Kuo A."/>
            <person name="Liang C."/>
            <person name="Lipzen A."/>
            <person name="Lutzoni F."/>
            <person name="Magnuson J."/>
            <person name="Mondo S."/>
            <person name="Nolan M."/>
            <person name="Ohm R."/>
            <person name="Pangilinan J."/>
            <person name="Park H.-J."/>
            <person name="Ramirez L."/>
            <person name="Alfaro M."/>
            <person name="Sun H."/>
            <person name="Tritt A."/>
            <person name="Yoshinaga Y."/>
            <person name="Zwiers L.-H."/>
            <person name="Turgeon B."/>
            <person name="Goodwin S."/>
            <person name="Spatafora J."/>
            <person name="Crous P."/>
            <person name="Grigoriev I."/>
        </authorList>
    </citation>
    <scope>NUCLEOTIDE SEQUENCE</scope>
    <source>
        <strain evidence="1">CBS 675.92</strain>
    </source>
</reference>